<gene>
    <name evidence="2" type="ORF">RFI_15879</name>
</gene>
<proteinExistence type="predicted"/>
<keyword evidence="1" id="KW-0472">Membrane</keyword>
<dbReference type="EMBL" id="ASPP01011736">
    <property type="protein sequence ID" value="ETO21325.1"/>
    <property type="molecule type" value="Genomic_DNA"/>
</dbReference>
<sequence length="142" mass="16813">MIFFLLLRLAQNNIKNGQMEQKDKEFKAAKIYVLLRVSINESDNDIKETLTDYGYQIQEVKRFHKIPIVKVMILSKTEDVIKVLKAMTFRLDIRWELKLDKSRYSSIFQVFEILKENLIGIFIEIIIGIIIEILLLLRILII</sequence>
<keyword evidence="1" id="KW-0812">Transmembrane</keyword>
<evidence type="ECO:0000313" key="3">
    <source>
        <dbReference type="Proteomes" id="UP000023152"/>
    </source>
</evidence>
<evidence type="ECO:0000313" key="2">
    <source>
        <dbReference type="EMBL" id="ETO21325.1"/>
    </source>
</evidence>
<name>X6N4W9_RETFI</name>
<reference evidence="2 3" key="1">
    <citation type="journal article" date="2013" name="Curr. Biol.">
        <title>The Genome of the Foraminiferan Reticulomyxa filosa.</title>
        <authorList>
            <person name="Glockner G."/>
            <person name="Hulsmann N."/>
            <person name="Schleicher M."/>
            <person name="Noegel A.A."/>
            <person name="Eichinger L."/>
            <person name="Gallinger C."/>
            <person name="Pawlowski J."/>
            <person name="Sierra R."/>
            <person name="Euteneuer U."/>
            <person name="Pillet L."/>
            <person name="Moustafa A."/>
            <person name="Platzer M."/>
            <person name="Groth M."/>
            <person name="Szafranski K."/>
            <person name="Schliwa M."/>
        </authorList>
    </citation>
    <scope>NUCLEOTIDE SEQUENCE [LARGE SCALE GENOMIC DNA]</scope>
</reference>
<keyword evidence="3" id="KW-1185">Reference proteome</keyword>
<comment type="caution">
    <text evidence="2">The sequence shown here is derived from an EMBL/GenBank/DDBJ whole genome shotgun (WGS) entry which is preliminary data.</text>
</comment>
<keyword evidence="1" id="KW-1133">Transmembrane helix</keyword>
<protein>
    <submittedName>
        <fullName evidence="2">Uncharacterized protein</fullName>
    </submittedName>
</protein>
<accession>X6N4W9</accession>
<dbReference type="AlphaFoldDB" id="X6N4W9"/>
<dbReference type="Proteomes" id="UP000023152">
    <property type="component" value="Unassembled WGS sequence"/>
</dbReference>
<evidence type="ECO:0000256" key="1">
    <source>
        <dbReference type="SAM" id="Phobius"/>
    </source>
</evidence>
<feature type="transmembrane region" description="Helical" evidence="1">
    <location>
        <begin position="118"/>
        <end position="141"/>
    </location>
</feature>
<organism evidence="2 3">
    <name type="scientific">Reticulomyxa filosa</name>
    <dbReference type="NCBI Taxonomy" id="46433"/>
    <lineage>
        <taxon>Eukaryota</taxon>
        <taxon>Sar</taxon>
        <taxon>Rhizaria</taxon>
        <taxon>Retaria</taxon>
        <taxon>Foraminifera</taxon>
        <taxon>Monothalamids</taxon>
        <taxon>Reticulomyxidae</taxon>
        <taxon>Reticulomyxa</taxon>
    </lineage>
</organism>